<feature type="region of interest" description="Disordered" evidence="1">
    <location>
        <begin position="1"/>
        <end position="25"/>
    </location>
</feature>
<accession>A0AAU7CJ43</accession>
<dbReference type="Gene3D" id="3.30.110.170">
    <property type="entry name" value="Protein of unknown function (DUF541), domain 1"/>
    <property type="match status" value="1"/>
</dbReference>
<feature type="region of interest" description="Disordered" evidence="1">
    <location>
        <begin position="57"/>
        <end position="81"/>
    </location>
</feature>
<dbReference type="RefSeq" id="WP_406698236.1">
    <property type="nucleotide sequence ID" value="NZ_CP155447.1"/>
</dbReference>
<protein>
    <submittedName>
        <fullName evidence="2">SIMPL domain-containing protein</fullName>
    </submittedName>
</protein>
<dbReference type="Pfam" id="PF04402">
    <property type="entry name" value="SIMPL"/>
    <property type="match status" value="1"/>
</dbReference>
<proteinExistence type="predicted"/>
<reference evidence="2" key="1">
    <citation type="submission" date="2024-05" db="EMBL/GenBank/DDBJ databases">
        <title>Planctomycetes of the genus Singulisphaera possess chitinolytic capabilities.</title>
        <authorList>
            <person name="Ivanova A."/>
        </authorList>
    </citation>
    <scope>NUCLEOTIDE SEQUENCE</scope>
    <source>
        <strain evidence="2">Ch08T</strain>
    </source>
</reference>
<feature type="compositionally biased region" description="Pro residues" evidence="1">
    <location>
        <begin position="1"/>
        <end position="10"/>
    </location>
</feature>
<dbReference type="InterPro" id="IPR007497">
    <property type="entry name" value="SIMPL/DUF541"/>
</dbReference>
<dbReference type="EMBL" id="CP155447">
    <property type="protein sequence ID" value="XBH05419.1"/>
    <property type="molecule type" value="Genomic_DNA"/>
</dbReference>
<sequence length="330" mass="36461">MPQPLPPVGPRPDDGRYRFNDHPEAPTMRLATTTLLILTLAARAGVAQVGGNVGYGQAGARARADQNERAKRQLTREEMPSTDTSMFIDASVLMNVRADEFVATFGVAEEAETVEACQARMDATLAAFTEALKPLGVGPEALFVDFAAQTKVYGYKVEGNLAREQLVGFELKKTVAIRYRDKALIDRLVIAASRAKVYDLIKVDYVVTDLAPVQERLAEAAAAAVKAKATRHERLLGIKLRAVPQVYAERSSAYFPSEMYDSYTAGESEAVSGGPDRSRTTVQSLRKSRTFYYNPLNADGFDRVIDPVVLEPVVQFTLYLKLRYEIETRR</sequence>
<organism evidence="2">
    <name type="scientific">Singulisphaera sp. Ch08</name>
    <dbReference type="NCBI Taxonomy" id="3120278"/>
    <lineage>
        <taxon>Bacteria</taxon>
        <taxon>Pseudomonadati</taxon>
        <taxon>Planctomycetota</taxon>
        <taxon>Planctomycetia</taxon>
        <taxon>Isosphaerales</taxon>
        <taxon>Isosphaeraceae</taxon>
        <taxon>Singulisphaera</taxon>
    </lineage>
</organism>
<dbReference type="InterPro" id="IPR052022">
    <property type="entry name" value="26kDa_periplasmic_antigen"/>
</dbReference>
<name>A0AAU7CJ43_9BACT</name>
<gene>
    <name evidence="2" type="ORF">V5E97_05215</name>
</gene>
<dbReference type="AlphaFoldDB" id="A0AAU7CJ43"/>
<evidence type="ECO:0000313" key="2">
    <source>
        <dbReference type="EMBL" id="XBH05419.1"/>
    </source>
</evidence>
<dbReference type="Gene3D" id="3.30.70.2970">
    <property type="entry name" value="Protein of unknown function (DUF541), domain 2"/>
    <property type="match status" value="1"/>
</dbReference>
<dbReference type="GO" id="GO:0006974">
    <property type="term" value="P:DNA damage response"/>
    <property type="evidence" value="ECO:0007669"/>
    <property type="project" value="TreeGrafter"/>
</dbReference>
<dbReference type="PANTHER" id="PTHR34387:SF2">
    <property type="entry name" value="SLR1258 PROTEIN"/>
    <property type="match status" value="1"/>
</dbReference>
<dbReference type="PANTHER" id="PTHR34387">
    <property type="entry name" value="SLR1258 PROTEIN"/>
    <property type="match status" value="1"/>
</dbReference>
<evidence type="ECO:0000256" key="1">
    <source>
        <dbReference type="SAM" id="MobiDB-lite"/>
    </source>
</evidence>
<feature type="compositionally biased region" description="Basic and acidic residues" evidence="1">
    <location>
        <begin position="62"/>
        <end position="79"/>
    </location>
</feature>
<feature type="compositionally biased region" description="Basic and acidic residues" evidence="1">
    <location>
        <begin position="11"/>
        <end position="24"/>
    </location>
</feature>